<dbReference type="AlphaFoldDB" id="A0AAW1VL07"/>
<name>A0AAW1VL07_RUBAR</name>
<reference evidence="1 2" key="1">
    <citation type="journal article" date="2023" name="G3 (Bethesda)">
        <title>A chromosome-length genome assembly and annotation of blackberry (Rubus argutus, cv. 'Hillquist').</title>
        <authorList>
            <person name="Bruna T."/>
            <person name="Aryal R."/>
            <person name="Dudchenko O."/>
            <person name="Sargent D.J."/>
            <person name="Mead D."/>
            <person name="Buti M."/>
            <person name="Cavallini A."/>
            <person name="Hytonen T."/>
            <person name="Andres J."/>
            <person name="Pham M."/>
            <person name="Weisz D."/>
            <person name="Mascagni F."/>
            <person name="Usai G."/>
            <person name="Natali L."/>
            <person name="Bassil N."/>
            <person name="Fernandez G.E."/>
            <person name="Lomsadze A."/>
            <person name="Armour M."/>
            <person name="Olukolu B."/>
            <person name="Poorten T."/>
            <person name="Britton C."/>
            <person name="Davik J."/>
            <person name="Ashrafi H."/>
            <person name="Aiden E.L."/>
            <person name="Borodovsky M."/>
            <person name="Worthington M."/>
        </authorList>
    </citation>
    <scope>NUCLEOTIDE SEQUENCE [LARGE SCALE GENOMIC DNA]</scope>
    <source>
        <strain evidence="1">PI 553951</strain>
    </source>
</reference>
<dbReference type="Proteomes" id="UP001457282">
    <property type="component" value="Unassembled WGS sequence"/>
</dbReference>
<comment type="caution">
    <text evidence="1">The sequence shown here is derived from an EMBL/GenBank/DDBJ whole genome shotgun (WGS) entry which is preliminary data.</text>
</comment>
<gene>
    <name evidence="1" type="ORF">M0R45_000327</name>
</gene>
<organism evidence="1 2">
    <name type="scientific">Rubus argutus</name>
    <name type="common">Southern blackberry</name>
    <dbReference type="NCBI Taxonomy" id="59490"/>
    <lineage>
        <taxon>Eukaryota</taxon>
        <taxon>Viridiplantae</taxon>
        <taxon>Streptophyta</taxon>
        <taxon>Embryophyta</taxon>
        <taxon>Tracheophyta</taxon>
        <taxon>Spermatophyta</taxon>
        <taxon>Magnoliopsida</taxon>
        <taxon>eudicotyledons</taxon>
        <taxon>Gunneridae</taxon>
        <taxon>Pentapetalae</taxon>
        <taxon>rosids</taxon>
        <taxon>fabids</taxon>
        <taxon>Rosales</taxon>
        <taxon>Rosaceae</taxon>
        <taxon>Rosoideae</taxon>
        <taxon>Rosoideae incertae sedis</taxon>
        <taxon>Rubus</taxon>
    </lineage>
</organism>
<evidence type="ECO:0000313" key="2">
    <source>
        <dbReference type="Proteomes" id="UP001457282"/>
    </source>
</evidence>
<proteinExistence type="predicted"/>
<dbReference type="EMBL" id="JBEDUW010000164">
    <property type="protein sequence ID" value="KAK9905275.1"/>
    <property type="molecule type" value="Genomic_DNA"/>
</dbReference>
<accession>A0AAW1VL07</accession>
<sequence length="123" mass="14093">MGSTKSPRLNCLPALFYQNGLAGSWRYPGRITSRQLGWLDRRSPAVGSYGLGILILTCDGHGGWLVDVSQGWLWQCDEVVLACWWWWRSNDDLGYGKWREGISLGCGLETRDWWWLWVSGRQG</sequence>
<protein>
    <submittedName>
        <fullName evidence="1">Uncharacterized protein</fullName>
    </submittedName>
</protein>
<evidence type="ECO:0000313" key="1">
    <source>
        <dbReference type="EMBL" id="KAK9905275.1"/>
    </source>
</evidence>
<keyword evidence="2" id="KW-1185">Reference proteome</keyword>